<comment type="caution">
    <text evidence="2">The sequence shown here is derived from an EMBL/GenBank/DDBJ whole genome shotgun (WGS) entry which is preliminary data.</text>
</comment>
<protein>
    <recommendedName>
        <fullName evidence="4">PE domain-containing protein</fullName>
    </recommendedName>
</protein>
<sequence length="131" mass="13684">MSDWLNITAPSTGAALVGGLAGAGAPASATGGSFRVNRDQAPALKAKFQEAIEELKQARIKVANMDRVEPPAGDRSSEKLANALRDKAVGSSGSALRSIDSAIAVYESVIDQIDKAMGTYRHADENHTFKG</sequence>
<evidence type="ECO:0000313" key="3">
    <source>
        <dbReference type="Proteomes" id="UP001205311"/>
    </source>
</evidence>
<feature type="coiled-coil region" evidence="1">
    <location>
        <begin position="41"/>
        <end position="68"/>
    </location>
</feature>
<dbReference type="RefSeq" id="WP_253673619.1">
    <property type="nucleotide sequence ID" value="NZ_JAMTCP010000054.1"/>
</dbReference>
<accession>A0ABT1I2H5</accession>
<proteinExistence type="predicted"/>
<keyword evidence="1" id="KW-0175">Coiled coil</keyword>
<organism evidence="2 3">
    <name type="scientific">Streptoalloteichus tenebrarius (strain ATCC 17920 / DSM 40477 / JCM 4838 / CBS 697.72 / NBRC 16177 / NCIMB 11028 / NRRL B-12390 / A12253. 1 / ISP 5477)</name>
    <name type="common">Streptomyces tenebrarius</name>
    <dbReference type="NCBI Taxonomy" id="1933"/>
    <lineage>
        <taxon>Bacteria</taxon>
        <taxon>Bacillati</taxon>
        <taxon>Actinomycetota</taxon>
        <taxon>Actinomycetes</taxon>
        <taxon>Pseudonocardiales</taxon>
        <taxon>Pseudonocardiaceae</taxon>
        <taxon>Streptoalloteichus</taxon>
    </lineage>
</organism>
<reference evidence="2 3" key="1">
    <citation type="submission" date="2022-06" db="EMBL/GenBank/DDBJ databases">
        <title>Genomic Encyclopedia of Archaeal and Bacterial Type Strains, Phase II (KMG-II): from individual species to whole genera.</title>
        <authorList>
            <person name="Goeker M."/>
        </authorList>
    </citation>
    <scope>NUCLEOTIDE SEQUENCE [LARGE SCALE GENOMIC DNA]</scope>
    <source>
        <strain evidence="2 3">DSM 40477</strain>
    </source>
</reference>
<gene>
    <name evidence="2" type="ORF">LX15_005719</name>
</gene>
<name>A0ABT1I2H5_STRSD</name>
<keyword evidence="3" id="KW-1185">Reference proteome</keyword>
<dbReference type="Proteomes" id="UP001205311">
    <property type="component" value="Unassembled WGS sequence"/>
</dbReference>
<dbReference type="EMBL" id="JAMTCP010000054">
    <property type="protein sequence ID" value="MCP2261988.1"/>
    <property type="molecule type" value="Genomic_DNA"/>
</dbReference>
<evidence type="ECO:0000313" key="2">
    <source>
        <dbReference type="EMBL" id="MCP2261988.1"/>
    </source>
</evidence>
<evidence type="ECO:0008006" key="4">
    <source>
        <dbReference type="Google" id="ProtNLM"/>
    </source>
</evidence>
<evidence type="ECO:0000256" key="1">
    <source>
        <dbReference type="SAM" id="Coils"/>
    </source>
</evidence>